<dbReference type="CDD" id="cd01614">
    <property type="entry name" value="EutN_CcmL"/>
    <property type="match status" value="1"/>
</dbReference>
<sequence length="93" mass="9349">MKLGIITGHVVATRKDENLVGAKLLIVQPILPDNTPAGQPVIAVDTVGAGIGETIIYAVGSVASRATMHPNAPVDAAIVGIVDSVDCPRAGGL</sequence>
<keyword evidence="5" id="KW-1185">Reference proteome</keyword>
<keyword evidence="3" id="KW-1283">Bacterial microcompartment</keyword>
<dbReference type="PROSITE" id="PS51932">
    <property type="entry name" value="BMV"/>
    <property type="match status" value="1"/>
</dbReference>
<comment type="subcellular location">
    <subcellularLocation>
        <location evidence="1">Carboxysome</location>
    </subcellularLocation>
</comment>
<dbReference type="AlphaFoldDB" id="A0A089LLI9"/>
<evidence type="ECO:0000256" key="3">
    <source>
        <dbReference type="ARBA" id="ARBA00024446"/>
    </source>
</evidence>
<keyword evidence="2" id="KW-1282">Carboxysome</keyword>
<dbReference type="Pfam" id="PF03319">
    <property type="entry name" value="EutN_CcmL"/>
    <property type="match status" value="1"/>
</dbReference>
<proteinExistence type="predicted"/>
<dbReference type="InterPro" id="IPR004992">
    <property type="entry name" value="EutN_CcmL"/>
</dbReference>
<accession>A0A089LLI9</accession>
<dbReference type="Proteomes" id="UP000029518">
    <property type="component" value="Chromosome"/>
</dbReference>
<dbReference type="PANTHER" id="PTHR36539">
    <property type="entry name" value="ETHANOLAMINE UTILIZATION PROTEIN EUTN"/>
    <property type="match status" value="1"/>
</dbReference>
<dbReference type="GO" id="GO:0031470">
    <property type="term" value="C:carboxysome"/>
    <property type="evidence" value="ECO:0007669"/>
    <property type="project" value="UniProtKB-SubCell"/>
</dbReference>
<evidence type="ECO:0000313" key="5">
    <source>
        <dbReference type="Proteomes" id="UP000029518"/>
    </source>
</evidence>
<dbReference type="RefSeq" id="WP_042217589.1">
    <property type="nucleotide sequence ID" value="NZ_CP009285.1"/>
</dbReference>
<dbReference type="PANTHER" id="PTHR36539:SF1">
    <property type="entry name" value="BACTERIAL MICROCOMPARTMENT SHELL VERTEX PROTEIN EUTN"/>
    <property type="match status" value="1"/>
</dbReference>
<evidence type="ECO:0000256" key="1">
    <source>
        <dbReference type="ARBA" id="ARBA00023587"/>
    </source>
</evidence>
<dbReference type="InterPro" id="IPR036677">
    <property type="entry name" value="EutN_CcmL_sf"/>
</dbReference>
<reference evidence="4" key="1">
    <citation type="submission" date="2014-08" db="EMBL/GenBank/DDBJ databases">
        <title>Comparative genomics of the Paenibacillus odorifer group.</title>
        <authorList>
            <person name="den Bakker H.C."/>
            <person name="Tsai Y.-C.Y.-C."/>
            <person name="Martin N."/>
            <person name="Korlach J."/>
            <person name="Wiedmann M."/>
        </authorList>
    </citation>
    <scope>NUCLEOTIDE SEQUENCE [LARGE SCALE GENOMIC DNA]</scope>
    <source>
        <strain evidence="4">DSM 13188</strain>
    </source>
</reference>
<name>A0A089LLI9_PAEBO</name>
<dbReference type="KEGG" id="pbd:PBOR_31295"/>
<dbReference type="Gene3D" id="2.40.50.220">
    <property type="entry name" value="EutN/Ccml"/>
    <property type="match status" value="1"/>
</dbReference>
<protein>
    <submittedName>
        <fullName evidence="4">Ethanolamine utilization protein EutN</fullName>
    </submittedName>
</protein>
<organism evidence="4 5">
    <name type="scientific">Paenibacillus borealis</name>
    <dbReference type="NCBI Taxonomy" id="160799"/>
    <lineage>
        <taxon>Bacteria</taxon>
        <taxon>Bacillati</taxon>
        <taxon>Bacillota</taxon>
        <taxon>Bacilli</taxon>
        <taxon>Bacillales</taxon>
        <taxon>Paenibacillaceae</taxon>
        <taxon>Paenibacillus</taxon>
    </lineage>
</organism>
<dbReference type="EMBL" id="CP009285">
    <property type="protein sequence ID" value="AIQ60915.1"/>
    <property type="molecule type" value="Genomic_DNA"/>
</dbReference>
<evidence type="ECO:0000313" key="4">
    <source>
        <dbReference type="EMBL" id="AIQ60915.1"/>
    </source>
</evidence>
<dbReference type="OrthoDB" id="196195at2"/>
<dbReference type="HOGENOM" id="CLU_148498_2_2_9"/>
<dbReference type="SUPFAM" id="SSF159133">
    <property type="entry name" value="EutN/CcmL-like"/>
    <property type="match status" value="1"/>
</dbReference>
<gene>
    <name evidence="4" type="ORF">PBOR_31295</name>
</gene>
<evidence type="ECO:0000256" key="2">
    <source>
        <dbReference type="ARBA" id="ARBA00023669"/>
    </source>
</evidence>